<feature type="compositionally biased region" description="Polar residues" evidence="1">
    <location>
        <begin position="291"/>
        <end position="303"/>
    </location>
</feature>
<comment type="caution">
    <text evidence="2">The sequence shown here is derived from an EMBL/GenBank/DDBJ whole genome shotgun (WGS) entry which is preliminary data.</text>
</comment>
<dbReference type="Proteomes" id="UP000014480">
    <property type="component" value="Unassembled WGS sequence"/>
</dbReference>
<dbReference type="EMBL" id="AMCV02000052">
    <property type="protein sequence ID" value="TDZ14293.1"/>
    <property type="molecule type" value="Genomic_DNA"/>
</dbReference>
<dbReference type="Gene3D" id="3.80.10.10">
    <property type="entry name" value="Ribonuclease Inhibitor"/>
    <property type="match status" value="1"/>
</dbReference>
<reference evidence="3" key="1">
    <citation type="journal article" date="2013" name="New Phytol.">
        <title>Comparative genomic and transcriptomic analyses reveal the hemibiotrophic stage shift of Colletotrichum fungi.</title>
        <authorList>
            <person name="Gan P."/>
            <person name="Ikeda K."/>
            <person name="Irieda H."/>
            <person name="Narusaka M."/>
            <person name="O'Connell R.J."/>
            <person name="Narusaka Y."/>
            <person name="Takano Y."/>
            <person name="Kubo Y."/>
            <person name="Shirasu K."/>
        </authorList>
    </citation>
    <scope>NUCLEOTIDE SEQUENCE [LARGE SCALE GENOMIC DNA]</scope>
    <source>
        <strain evidence="3">104-T / ATCC 96160 / CBS 514.97 / LARS 414 / MAFF 240422</strain>
    </source>
</reference>
<dbReference type="STRING" id="1213857.N4VAG6"/>
<name>N4VAG6_COLOR</name>
<dbReference type="eggNOG" id="ENOG502SJ7Y">
    <property type="taxonomic scope" value="Eukaryota"/>
</dbReference>
<evidence type="ECO:0000313" key="2">
    <source>
        <dbReference type="EMBL" id="TDZ14293.1"/>
    </source>
</evidence>
<protein>
    <submittedName>
        <fullName evidence="2">Uncharacterized protein</fullName>
    </submittedName>
</protein>
<dbReference type="AlphaFoldDB" id="N4VAG6"/>
<proteinExistence type="predicted"/>
<feature type="region of interest" description="Disordered" evidence="1">
    <location>
        <begin position="275"/>
        <end position="344"/>
    </location>
</feature>
<keyword evidence="3" id="KW-1185">Reference proteome</keyword>
<evidence type="ECO:0000313" key="3">
    <source>
        <dbReference type="Proteomes" id="UP000014480"/>
    </source>
</evidence>
<dbReference type="OrthoDB" id="4833886at2759"/>
<evidence type="ECO:0000256" key="1">
    <source>
        <dbReference type="SAM" id="MobiDB-lite"/>
    </source>
</evidence>
<sequence length="763" mass="84129">MTSPLYRLPIESLIYVCEDLYDDDKYASLAAFASASRLCYSVASGVLARTIKLTDMRCTASSPSLSEKVARCRLSLERYNNLGQVRRVILEGGAHTPDEFCGQFWACSRRVPTDRPRAIDKGDSEARLDNWISAPPLPEGEHVHLPHPGRLLKEPVDEEYWQPVADLLEKLSGLRDLLYDFEVQFPPCLLRVLHDHHPACRLRIRNFHLRSLSSPSLDPYEKALVSSPCLYGIHLSNEPFADDLDFHGTGDGSVTSYDLPYNAFGGVSADVLSLSDDGSSEGAPADDADNVSDNGDPDNSNPGHDTAADDGESDDGALFSDGGSDDGGLTNLDGDAGADDGGLYSDGDGDGLHFTDHRFADEAESLRAAKMKAQNAAVMKLVSQSAPNLKEVYLEYPYRSHIPMPSWPQLEAMDQPKKPAVLHSLGVTHGRLRISDMMALGSSFDLSRLRALQLNVMVAEILPFLVSQPLPSLVSLEIRHPPTAPRPGSMRFALFKAFMTAVREQLLSLRVSRLQLISPISVLVCPNLRTLDLADGRHKTRSAEELRSLAAACPLLEHLSVRVSRTAGSPGEAAAYRALAKMKRLREAHLTLDLCERAELRGHAAHLFGEEEDYAEEDAKELALVPGRHFTPECWGPRDARNMLANIAMDERLVLSIFEAASTDESGRRSNPLASLRIEVTAWQQPASEYFHSFQEEMVKPWTVKPLYGTDRLVATAVRPPTFARSIICTDENPLFDAFDKLWPGDGAWQDRWSSFALSQESV</sequence>
<gene>
    <name evidence="2" type="ORF">Cob_v012757</name>
</gene>
<dbReference type="HOGENOM" id="CLU_024672_0_1_1"/>
<feature type="compositionally biased region" description="Low complexity" evidence="1">
    <location>
        <begin position="316"/>
        <end position="344"/>
    </location>
</feature>
<dbReference type="InterPro" id="IPR032675">
    <property type="entry name" value="LRR_dom_sf"/>
</dbReference>
<reference evidence="3" key="2">
    <citation type="journal article" date="2019" name="Mol. Plant Microbe Interact.">
        <title>Genome sequence resources for four phytopathogenic fungi from the Colletotrichum orbiculare species complex.</title>
        <authorList>
            <person name="Gan P."/>
            <person name="Tsushima A."/>
            <person name="Narusaka M."/>
            <person name="Narusaka Y."/>
            <person name="Takano Y."/>
            <person name="Kubo Y."/>
            <person name="Shirasu K."/>
        </authorList>
    </citation>
    <scope>GENOME REANNOTATION</scope>
    <source>
        <strain evidence="3">104-T / ATCC 96160 / CBS 514.97 / LARS 414 / MAFF 240422</strain>
    </source>
</reference>
<organism evidence="2 3">
    <name type="scientific">Colletotrichum orbiculare (strain 104-T / ATCC 96160 / CBS 514.97 / LARS 414 / MAFF 240422)</name>
    <name type="common">Cucumber anthracnose fungus</name>
    <name type="synonym">Colletotrichum lagenarium</name>
    <dbReference type="NCBI Taxonomy" id="1213857"/>
    <lineage>
        <taxon>Eukaryota</taxon>
        <taxon>Fungi</taxon>
        <taxon>Dikarya</taxon>
        <taxon>Ascomycota</taxon>
        <taxon>Pezizomycotina</taxon>
        <taxon>Sordariomycetes</taxon>
        <taxon>Hypocreomycetidae</taxon>
        <taxon>Glomerellales</taxon>
        <taxon>Glomerellaceae</taxon>
        <taxon>Colletotrichum</taxon>
        <taxon>Colletotrichum orbiculare species complex</taxon>
    </lineage>
</organism>
<accession>N4VAG6</accession>
<dbReference type="SUPFAM" id="SSF52047">
    <property type="entry name" value="RNI-like"/>
    <property type="match status" value="1"/>
</dbReference>